<dbReference type="InterPro" id="IPR050680">
    <property type="entry name" value="YpeA/RimI_acetyltransf"/>
</dbReference>
<dbReference type="Pfam" id="PF00583">
    <property type="entry name" value="Acetyltransf_1"/>
    <property type="match status" value="1"/>
</dbReference>
<dbReference type="PROSITE" id="PS51186">
    <property type="entry name" value="GNAT"/>
    <property type="match status" value="1"/>
</dbReference>
<evidence type="ECO:0000313" key="5">
    <source>
        <dbReference type="Proteomes" id="UP001597532"/>
    </source>
</evidence>
<dbReference type="GO" id="GO:0016746">
    <property type="term" value="F:acyltransferase activity"/>
    <property type="evidence" value="ECO:0007669"/>
    <property type="project" value="UniProtKB-KW"/>
</dbReference>
<dbReference type="Proteomes" id="UP001597532">
    <property type="component" value="Unassembled WGS sequence"/>
</dbReference>
<gene>
    <name evidence="4" type="ORF">ACFS1K_01665</name>
</gene>
<evidence type="ECO:0000313" key="4">
    <source>
        <dbReference type="EMBL" id="MFD2788463.1"/>
    </source>
</evidence>
<keyword evidence="5" id="KW-1185">Reference proteome</keyword>
<dbReference type="RefSeq" id="WP_251807196.1">
    <property type="nucleotide sequence ID" value="NZ_CP166679.1"/>
</dbReference>
<keyword evidence="1 4" id="KW-0808">Transferase</keyword>
<dbReference type="PANTHER" id="PTHR43420:SF47">
    <property type="entry name" value="N-ACETYLTRANSFERASE DOMAIN-CONTAINING PROTEIN"/>
    <property type="match status" value="1"/>
</dbReference>
<organism evidence="4 5">
    <name type="scientific">Arenibacter antarcticus</name>
    <dbReference type="NCBI Taxonomy" id="2040469"/>
    <lineage>
        <taxon>Bacteria</taxon>
        <taxon>Pseudomonadati</taxon>
        <taxon>Bacteroidota</taxon>
        <taxon>Flavobacteriia</taxon>
        <taxon>Flavobacteriales</taxon>
        <taxon>Flavobacteriaceae</taxon>
        <taxon>Arenibacter</taxon>
    </lineage>
</organism>
<protein>
    <submittedName>
        <fullName evidence="4">GNAT family N-acetyltransferase</fullName>
        <ecNumber evidence="4">2.3.1.-</ecNumber>
    </submittedName>
</protein>
<name>A0ABW5VAE6_9FLAO</name>
<evidence type="ECO:0000259" key="3">
    <source>
        <dbReference type="PROSITE" id="PS51186"/>
    </source>
</evidence>
<dbReference type="PANTHER" id="PTHR43420">
    <property type="entry name" value="ACETYLTRANSFERASE"/>
    <property type="match status" value="1"/>
</dbReference>
<dbReference type="Gene3D" id="3.40.630.30">
    <property type="match status" value="1"/>
</dbReference>
<dbReference type="InterPro" id="IPR000182">
    <property type="entry name" value="GNAT_dom"/>
</dbReference>
<sequence length="166" mass="19351">MIQLAKKSEIPEILKLTAACAQNMVEQGIYQWNESYPSLQAFERDIERGELYLLQGDQDIVGIIVISSYMDMEYFSIPWLTPNHNNRYIHRLAVHPKHQKKGYGKILMDFAEEYAANQGSVSVRLDTFSQNTRNNTFYKSRGYQKVGSIFFPKQSEHPFICYELKL</sequence>
<keyword evidence="2 4" id="KW-0012">Acyltransferase</keyword>
<dbReference type="CDD" id="cd04301">
    <property type="entry name" value="NAT_SF"/>
    <property type="match status" value="1"/>
</dbReference>
<evidence type="ECO:0000256" key="2">
    <source>
        <dbReference type="ARBA" id="ARBA00023315"/>
    </source>
</evidence>
<reference evidence="5" key="1">
    <citation type="journal article" date="2019" name="Int. J. Syst. Evol. Microbiol.">
        <title>The Global Catalogue of Microorganisms (GCM) 10K type strain sequencing project: providing services to taxonomists for standard genome sequencing and annotation.</title>
        <authorList>
            <consortium name="The Broad Institute Genomics Platform"/>
            <consortium name="The Broad Institute Genome Sequencing Center for Infectious Disease"/>
            <person name="Wu L."/>
            <person name="Ma J."/>
        </authorList>
    </citation>
    <scope>NUCLEOTIDE SEQUENCE [LARGE SCALE GENOMIC DNA]</scope>
    <source>
        <strain evidence="5">KCTC 52924</strain>
    </source>
</reference>
<dbReference type="InterPro" id="IPR016181">
    <property type="entry name" value="Acyl_CoA_acyltransferase"/>
</dbReference>
<accession>A0ABW5VAE6</accession>
<comment type="caution">
    <text evidence="4">The sequence shown here is derived from an EMBL/GenBank/DDBJ whole genome shotgun (WGS) entry which is preliminary data.</text>
</comment>
<dbReference type="EC" id="2.3.1.-" evidence="4"/>
<dbReference type="SUPFAM" id="SSF55729">
    <property type="entry name" value="Acyl-CoA N-acyltransferases (Nat)"/>
    <property type="match status" value="1"/>
</dbReference>
<proteinExistence type="predicted"/>
<feature type="domain" description="N-acetyltransferase" evidence="3">
    <location>
        <begin position="1"/>
        <end position="166"/>
    </location>
</feature>
<dbReference type="EMBL" id="JBHUOK010000003">
    <property type="protein sequence ID" value="MFD2788463.1"/>
    <property type="molecule type" value="Genomic_DNA"/>
</dbReference>
<evidence type="ECO:0000256" key="1">
    <source>
        <dbReference type="ARBA" id="ARBA00022679"/>
    </source>
</evidence>